<reference evidence="1" key="2">
    <citation type="journal article" date="2020" name="Nat. Commun.">
        <title>Large-scale genome sequencing of mycorrhizal fungi provides insights into the early evolution of symbiotic traits.</title>
        <authorList>
            <person name="Miyauchi S."/>
            <person name="Kiss E."/>
            <person name="Kuo A."/>
            <person name="Drula E."/>
            <person name="Kohler A."/>
            <person name="Sanchez-Garcia M."/>
            <person name="Morin E."/>
            <person name="Andreopoulos B."/>
            <person name="Barry K.W."/>
            <person name="Bonito G."/>
            <person name="Buee M."/>
            <person name="Carver A."/>
            <person name="Chen C."/>
            <person name="Cichocki N."/>
            <person name="Clum A."/>
            <person name="Culley D."/>
            <person name="Crous P.W."/>
            <person name="Fauchery L."/>
            <person name="Girlanda M."/>
            <person name="Hayes R.D."/>
            <person name="Keri Z."/>
            <person name="LaButti K."/>
            <person name="Lipzen A."/>
            <person name="Lombard V."/>
            <person name="Magnuson J."/>
            <person name="Maillard F."/>
            <person name="Murat C."/>
            <person name="Nolan M."/>
            <person name="Ohm R.A."/>
            <person name="Pangilinan J."/>
            <person name="Pereira M.F."/>
            <person name="Perotto S."/>
            <person name="Peter M."/>
            <person name="Pfister S."/>
            <person name="Riley R."/>
            <person name="Sitrit Y."/>
            <person name="Stielow J.B."/>
            <person name="Szollosi G."/>
            <person name="Zifcakova L."/>
            <person name="Stursova M."/>
            <person name="Spatafora J.W."/>
            <person name="Tedersoo L."/>
            <person name="Vaario L.M."/>
            <person name="Yamada A."/>
            <person name="Yan M."/>
            <person name="Wang P."/>
            <person name="Xu J."/>
            <person name="Bruns T."/>
            <person name="Baldrian P."/>
            <person name="Vilgalys R."/>
            <person name="Dunand C."/>
            <person name="Henrissat B."/>
            <person name="Grigoriev I.V."/>
            <person name="Hibbett D."/>
            <person name="Nagy L.G."/>
            <person name="Martin F.M."/>
        </authorList>
    </citation>
    <scope>NUCLEOTIDE SEQUENCE</scope>
    <source>
        <strain evidence="1">P2</strain>
    </source>
</reference>
<accession>A0ACB6ZYF4</accession>
<gene>
    <name evidence="1" type="ORF">BDM02DRAFT_3106814</name>
</gene>
<dbReference type="Proteomes" id="UP000886501">
    <property type="component" value="Unassembled WGS sequence"/>
</dbReference>
<organism evidence="1 2">
    <name type="scientific">Thelephora ganbajun</name>
    <name type="common">Ganba fungus</name>
    <dbReference type="NCBI Taxonomy" id="370292"/>
    <lineage>
        <taxon>Eukaryota</taxon>
        <taxon>Fungi</taxon>
        <taxon>Dikarya</taxon>
        <taxon>Basidiomycota</taxon>
        <taxon>Agaricomycotina</taxon>
        <taxon>Agaricomycetes</taxon>
        <taxon>Thelephorales</taxon>
        <taxon>Thelephoraceae</taxon>
        <taxon>Thelephora</taxon>
    </lineage>
</organism>
<proteinExistence type="predicted"/>
<evidence type="ECO:0000313" key="2">
    <source>
        <dbReference type="Proteomes" id="UP000886501"/>
    </source>
</evidence>
<evidence type="ECO:0000313" key="1">
    <source>
        <dbReference type="EMBL" id="KAF9654423.1"/>
    </source>
</evidence>
<name>A0ACB6ZYF4_THEGA</name>
<keyword evidence="2" id="KW-1185">Reference proteome</keyword>
<reference evidence="1" key="1">
    <citation type="submission" date="2019-10" db="EMBL/GenBank/DDBJ databases">
        <authorList>
            <consortium name="DOE Joint Genome Institute"/>
            <person name="Kuo A."/>
            <person name="Miyauchi S."/>
            <person name="Kiss E."/>
            <person name="Drula E."/>
            <person name="Kohler A."/>
            <person name="Sanchez-Garcia M."/>
            <person name="Andreopoulos B."/>
            <person name="Barry K.W."/>
            <person name="Bonito G."/>
            <person name="Buee M."/>
            <person name="Carver A."/>
            <person name="Chen C."/>
            <person name="Cichocki N."/>
            <person name="Clum A."/>
            <person name="Culley D."/>
            <person name="Crous P.W."/>
            <person name="Fauchery L."/>
            <person name="Girlanda M."/>
            <person name="Hayes R."/>
            <person name="Keri Z."/>
            <person name="Labutti K."/>
            <person name="Lipzen A."/>
            <person name="Lombard V."/>
            <person name="Magnuson J."/>
            <person name="Maillard F."/>
            <person name="Morin E."/>
            <person name="Murat C."/>
            <person name="Nolan M."/>
            <person name="Ohm R."/>
            <person name="Pangilinan J."/>
            <person name="Pereira M."/>
            <person name="Perotto S."/>
            <person name="Peter M."/>
            <person name="Riley R."/>
            <person name="Sitrit Y."/>
            <person name="Stielow B."/>
            <person name="Szollosi G."/>
            <person name="Zifcakova L."/>
            <person name="Stursova M."/>
            <person name="Spatafora J.W."/>
            <person name="Tedersoo L."/>
            <person name="Vaario L.-M."/>
            <person name="Yamada A."/>
            <person name="Yan M."/>
            <person name="Wang P."/>
            <person name="Xu J."/>
            <person name="Bruns T."/>
            <person name="Baldrian P."/>
            <person name="Vilgalys R."/>
            <person name="Henrissat B."/>
            <person name="Grigoriev I.V."/>
            <person name="Hibbett D."/>
            <person name="Nagy L.G."/>
            <person name="Martin F.M."/>
        </authorList>
    </citation>
    <scope>NUCLEOTIDE SEQUENCE</scope>
    <source>
        <strain evidence="1">P2</strain>
    </source>
</reference>
<comment type="caution">
    <text evidence="1">The sequence shown here is derived from an EMBL/GenBank/DDBJ whole genome shotgun (WGS) entry which is preliminary data.</text>
</comment>
<protein>
    <submittedName>
        <fullName evidence="1">Uncharacterized protein</fullName>
    </submittedName>
</protein>
<dbReference type="EMBL" id="MU117961">
    <property type="protein sequence ID" value="KAF9654423.1"/>
    <property type="molecule type" value="Genomic_DNA"/>
</dbReference>
<sequence length="355" mass="40054">MEFGEISRVYASPLHGPDPILAAYASFRQATHLSYRAEYGIEIQAIADMIPKWEQHVLYELPTNVLRTLDDPQSILELGTREWTGYGSPQIKDLALARWIPLTFNGSNVSRRIRAQAHSCLALGWYNKATEDPECLNVDAFYRAGSNANEAVSLGLISRTALMVGYQIERIGFRRPETNRFPEWSTDRFEKLNELWEAIDKRSAEVHKERSKQDAKVSKAPHQYVCAANDCGIQATKKSGLLRCAGKCPVLFKPSYCSKECQKVDWKRHKPFCKADATMSSAHSLSTDDQTAEDTERRASLPEDTSPDALRGRSPEYSVDMPLGEGRTLRLSSKTLGPQMMRELRKAAEEREAHN</sequence>